<dbReference type="AlphaFoldDB" id="A0A3N0ZA47"/>
<evidence type="ECO:0000313" key="2">
    <source>
        <dbReference type="Proteomes" id="UP000281406"/>
    </source>
</evidence>
<proteinExistence type="predicted"/>
<comment type="caution">
    <text evidence="1">The sequence shown here is derived from an EMBL/GenBank/DDBJ whole genome shotgun (WGS) entry which is preliminary data.</text>
</comment>
<gene>
    <name evidence="1" type="ORF">DPX16_8937</name>
</gene>
<sequence>MPNITARTPYPIILLMLARSQHGLGPRRSCVSDICSSRALEFQSNHMGPGCSLFFNTVWSEKTIFTPTRKSHVDSPSAAEDLSVEGVELTPMRHDPNEKPIGQLDKINLPESILRKEQCFLSACTHVQRRLAACLPGGHLHLSIKFAPLPTGWPSDSYANAAADF</sequence>
<dbReference type="EMBL" id="RJVU01001236">
    <property type="protein sequence ID" value="ROL55306.1"/>
    <property type="molecule type" value="Genomic_DNA"/>
</dbReference>
<accession>A0A3N0ZA47</accession>
<keyword evidence="2" id="KW-1185">Reference proteome</keyword>
<reference evidence="1 2" key="1">
    <citation type="submission" date="2018-10" db="EMBL/GenBank/DDBJ databases">
        <title>Genome assembly for a Yunnan-Guizhou Plateau 3E fish, Anabarilius grahami (Regan), and its evolutionary and genetic applications.</title>
        <authorList>
            <person name="Jiang W."/>
        </authorList>
    </citation>
    <scope>NUCLEOTIDE SEQUENCE [LARGE SCALE GENOMIC DNA]</scope>
    <source>
        <strain evidence="1">AG-KIZ</strain>
        <tissue evidence="1">Muscle</tissue>
    </source>
</reference>
<protein>
    <submittedName>
        <fullName evidence="1">Uncharacterized protein</fullName>
    </submittedName>
</protein>
<organism evidence="1 2">
    <name type="scientific">Anabarilius grahami</name>
    <name type="common">Kanglang fish</name>
    <name type="synonym">Barilius grahami</name>
    <dbReference type="NCBI Taxonomy" id="495550"/>
    <lineage>
        <taxon>Eukaryota</taxon>
        <taxon>Metazoa</taxon>
        <taxon>Chordata</taxon>
        <taxon>Craniata</taxon>
        <taxon>Vertebrata</taxon>
        <taxon>Euteleostomi</taxon>
        <taxon>Actinopterygii</taxon>
        <taxon>Neopterygii</taxon>
        <taxon>Teleostei</taxon>
        <taxon>Ostariophysi</taxon>
        <taxon>Cypriniformes</taxon>
        <taxon>Xenocyprididae</taxon>
        <taxon>Xenocypridinae</taxon>
        <taxon>Xenocypridinae incertae sedis</taxon>
        <taxon>Anabarilius</taxon>
    </lineage>
</organism>
<evidence type="ECO:0000313" key="1">
    <source>
        <dbReference type="EMBL" id="ROL55306.1"/>
    </source>
</evidence>
<dbReference type="Proteomes" id="UP000281406">
    <property type="component" value="Unassembled WGS sequence"/>
</dbReference>
<name>A0A3N0ZA47_ANAGA</name>